<organism evidence="2 3">
    <name type="scientific">Hymenobacter jejuensis</name>
    <dbReference type="NCBI Taxonomy" id="2502781"/>
    <lineage>
        <taxon>Bacteria</taxon>
        <taxon>Pseudomonadati</taxon>
        <taxon>Bacteroidota</taxon>
        <taxon>Cytophagia</taxon>
        <taxon>Cytophagales</taxon>
        <taxon>Hymenobacteraceae</taxon>
        <taxon>Hymenobacter</taxon>
    </lineage>
</organism>
<proteinExistence type="predicted"/>
<keyword evidence="1" id="KW-0732">Signal</keyword>
<name>A0A5B7ZXI9_9BACT</name>
<dbReference type="Proteomes" id="UP000305398">
    <property type="component" value="Chromosome"/>
</dbReference>
<dbReference type="AlphaFoldDB" id="A0A5B7ZXI9"/>
<evidence type="ECO:0000313" key="3">
    <source>
        <dbReference type="Proteomes" id="UP000305398"/>
    </source>
</evidence>
<evidence type="ECO:0000256" key="1">
    <source>
        <dbReference type="SAM" id="SignalP"/>
    </source>
</evidence>
<dbReference type="RefSeq" id="WP_139515071.1">
    <property type="nucleotide sequence ID" value="NZ_CP040896.1"/>
</dbReference>
<reference evidence="2 3" key="1">
    <citation type="submission" date="2019-06" db="EMBL/GenBank/DDBJ databases">
        <authorList>
            <person name="Srinivasan S."/>
        </authorList>
    </citation>
    <scope>NUCLEOTIDE SEQUENCE [LARGE SCALE GENOMIC DNA]</scope>
    <source>
        <strain evidence="2 3">17J68-5</strain>
    </source>
</reference>
<accession>A0A5B7ZXI9</accession>
<feature type="signal peptide" evidence="1">
    <location>
        <begin position="1"/>
        <end position="20"/>
    </location>
</feature>
<gene>
    <name evidence="2" type="ORF">FHG12_07120</name>
</gene>
<dbReference type="KEGG" id="hyj:FHG12_07120"/>
<feature type="chain" id="PRO_5022886089" evidence="1">
    <location>
        <begin position="21"/>
        <end position="67"/>
    </location>
</feature>
<keyword evidence="3" id="KW-1185">Reference proteome</keyword>
<dbReference type="EMBL" id="CP040896">
    <property type="protein sequence ID" value="QDA59891.1"/>
    <property type="molecule type" value="Genomic_DNA"/>
</dbReference>
<evidence type="ECO:0000313" key="2">
    <source>
        <dbReference type="EMBL" id="QDA59891.1"/>
    </source>
</evidence>
<protein>
    <submittedName>
        <fullName evidence="2">Uncharacterized protein</fullName>
    </submittedName>
</protein>
<sequence length="67" mass="7507">MKYIATLLLLAFVGSMPLQAAHASAAAGPATVNATPEGAHFFPWFKSNKRKHKPAYMRTHKRKLHYK</sequence>